<evidence type="ECO:0000313" key="3">
    <source>
        <dbReference type="Proteomes" id="UP000184082"/>
    </source>
</evidence>
<dbReference type="Proteomes" id="UP000184082">
    <property type="component" value="Unassembled WGS sequence"/>
</dbReference>
<dbReference type="PANTHER" id="PTHR37423:SF2">
    <property type="entry name" value="MEMBRANE-BOUND LYTIC MUREIN TRANSGLYCOSYLASE C"/>
    <property type="match status" value="1"/>
</dbReference>
<dbReference type="PANTHER" id="PTHR37423">
    <property type="entry name" value="SOLUBLE LYTIC MUREIN TRANSGLYCOSYLASE-RELATED"/>
    <property type="match status" value="1"/>
</dbReference>
<protein>
    <submittedName>
        <fullName evidence="2">Transglycosylase SLT domain-containing protein</fullName>
    </submittedName>
</protein>
<organism evidence="2 3">
    <name type="scientific">Caminicella sporogenes DSM 14501</name>
    <dbReference type="NCBI Taxonomy" id="1121266"/>
    <lineage>
        <taxon>Bacteria</taxon>
        <taxon>Bacillati</taxon>
        <taxon>Bacillota</taxon>
        <taxon>Clostridia</taxon>
        <taxon>Peptostreptococcales</taxon>
        <taxon>Caminicellaceae</taxon>
        <taxon>Caminicella</taxon>
    </lineage>
</organism>
<reference evidence="2 3" key="1">
    <citation type="submission" date="2016-11" db="EMBL/GenBank/DDBJ databases">
        <authorList>
            <person name="Jaros S."/>
            <person name="Januszkiewicz K."/>
            <person name="Wedrychowicz H."/>
        </authorList>
    </citation>
    <scope>NUCLEOTIDE SEQUENCE [LARGE SCALE GENOMIC DNA]</scope>
    <source>
        <strain evidence="2 3">DSM 14501</strain>
    </source>
</reference>
<dbReference type="RefSeq" id="WP_072965692.1">
    <property type="nucleotide sequence ID" value="NZ_FRAJ01000003.1"/>
</dbReference>
<gene>
    <name evidence="2" type="ORF">SAMN02745883_00395</name>
</gene>
<evidence type="ECO:0000313" key="2">
    <source>
        <dbReference type="EMBL" id="SHJ76172.1"/>
    </source>
</evidence>
<dbReference type="AlphaFoldDB" id="A0A1M6LYB4"/>
<feature type="domain" description="Transglycosylase SLT" evidence="1">
    <location>
        <begin position="62"/>
        <end position="170"/>
    </location>
</feature>
<dbReference type="EMBL" id="FRAJ01000003">
    <property type="protein sequence ID" value="SHJ76172.1"/>
    <property type="molecule type" value="Genomic_DNA"/>
</dbReference>
<dbReference type="Pfam" id="PF01464">
    <property type="entry name" value="SLT"/>
    <property type="match status" value="1"/>
</dbReference>
<accession>A0A1M6LYB4</accession>
<name>A0A1M6LYB4_9FIRM</name>
<evidence type="ECO:0000259" key="1">
    <source>
        <dbReference type="Pfam" id="PF01464"/>
    </source>
</evidence>
<keyword evidence="3" id="KW-1185">Reference proteome</keyword>
<dbReference type="SUPFAM" id="SSF53955">
    <property type="entry name" value="Lysozyme-like"/>
    <property type="match status" value="1"/>
</dbReference>
<dbReference type="Gene3D" id="1.10.530.10">
    <property type="match status" value="1"/>
</dbReference>
<proteinExistence type="predicted"/>
<dbReference type="InterPro" id="IPR023346">
    <property type="entry name" value="Lysozyme-like_dom_sf"/>
</dbReference>
<dbReference type="STRING" id="1121266.SAMN02745883_00395"/>
<sequence length="184" mass="21300">MNRLSVDYILRQKINEIQSRVPVKIMNSERDFKTLLQTEINKEKMMYSSENLGNLKNVIDEIVNEKARKYNINPNLIKSIIKFESNYNPMAISNKGAQGFMQLMPQTAKKLGIDNPWDLHENIEGGIKFLKDMLNRYDGNIKLALAAYNAGPGNVDKFNGIPPFKETQNYVRKVIEYKNKLDRK</sequence>
<dbReference type="InterPro" id="IPR008258">
    <property type="entry name" value="Transglycosylase_SLT_dom_1"/>
</dbReference>
<dbReference type="CDD" id="cd00254">
    <property type="entry name" value="LT-like"/>
    <property type="match status" value="1"/>
</dbReference>